<accession>S9QTA2</accession>
<sequence length="154" mass="16635">MHRPPESSSGSSVAPPARAMVMKIAQIPAIARGSGILTWPLATHGTVPYANFTTGISVYPVGQGAPMHWHNCDEQVTLLEGEGEVEIDGVVTPLRPYDSTYIEAGLAHCFRNTGAGPMRILWIYDSIRVTRTFVADGIEVEHLSARDMMGQTDG</sequence>
<gene>
    <name evidence="3" type="ORF">ruthe_03113</name>
</gene>
<dbReference type="Gene3D" id="2.60.120.10">
    <property type="entry name" value="Jelly Rolls"/>
    <property type="match status" value="1"/>
</dbReference>
<proteinExistence type="predicted"/>
<evidence type="ECO:0000313" key="4">
    <source>
        <dbReference type="Proteomes" id="UP000015346"/>
    </source>
</evidence>
<dbReference type="InterPro" id="IPR014710">
    <property type="entry name" value="RmlC-like_jellyroll"/>
</dbReference>
<dbReference type="GO" id="GO:0046872">
    <property type="term" value="F:metal ion binding"/>
    <property type="evidence" value="ECO:0007669"/>
    <property type="project" value="UniProtKB-KW"/>
</dbReference>
<dbReference type="AlphaFoldDB" id="S9QTA2"/>
<dbReference type="Pfam" id="PF07883">
    <property type="entry name" value="Cupin_2"/>
    <property type="match status" value="1"/>
</dbReference>
<comment type="caution">
    <text evidence="3">The sequence shown here is derived from an EMBL/GenBank/DDBJ whole genome shotgun (WGS) entry which is preliminary data.</text>
</comment>
<evidence type="ECO:0000256" key="1">
    <source>
        <dbReference type="ARBA" id="ARBA00022723"/>
    </source>
</evidence>
<evidence type="ECO:0000259" key="2">
    <source>
        <dbReference type="Pfam" id="PF07883"/>
    </source>
</evidence>
<dbReference type="PANTHER" id="PTHR35848:SF6">
    <property type="entry name" value="CUPIN TYPE-2 DOMAIN-CONTAINING PROTEIN"/>
    <property type="match status" value="1"/>
</dbReference>
<dbReference type="PANTHER" id="PTHR35848">
    <property type="entry name" value="OXALATE-BINDING PROTEIN"/>
    <property type="match status" value="1"/>
</dbReference>
<reference evidence="3 4" key="1">
    <citation type="journal article" date="2013" name="Stand. Genomic Sci.">
        <title>Genome sequence of the reddish-pigmented Rubellimicrobium thermophilum type strain (DSM 16684(T)), a member of the Roseobacter clade.</title>
        <authorList>
            <person name="Fiebig A."/>
            <person name="Riedel T."/>
            <person name="Gronow S."/>
            <person name="Petersen J."/>
            <person name="Klenk H.P."/>
            <person name="Goker M."/>
        </authorList>
    </citation>
    <scope>NUCLEOTIDE SEQUENCE [LARGE SCALE GENOMIC DNA]</scope>
    <source>
        <strain evidence="3 4">DSM 16684</strain>
    </source>
</reference>
<organism evidence="3 4">
    <name type="scientific">Rubellimicrobium thermophilum DSM 16684</name>
    <dbReference type="NCBI Taxonomy" id="1123069"/>
    <lineage>
        <taxon>Bacteria</taxon>
        <taxon>Pseudomonadati</taxon>
        <taxon>Pseudomonadota</taxon>
        <taxon>Alphaproteobacteria</taxon>
        <taxon>Rhodobacterales</taxon>
        <taxon>Roseobacteraceae</taxon>
        <taxon>Rubellimicrobium</taxon>
    </lineage>
</organism>
<dbReference type="EMBL" id="AOLV01000038">
    <property type="protein sequence ID" value="EPX82888.1"/>
    <property type="molecule type" value="Genomic_DNA"/>
</dbReference>
<dbReference type="STRING" id="1123069.ruthe_03113"/>
<dbReference type="SUPFAM" id="SSF51182">
    <property type="entry name" value="RmlC-like cupins"/>
    <property type="match status" value="1"/>
</dbReference>
<evidence type="ECO:0000313" key="3">
    <source>
        <dbReference type="EMBL" id="EPX82888.1"/>
    </source>
</evidence>
<dbReference type="Proteomes" id="UP000015346">
    <property type="component" value="Unassembled WGS sequence"/>
</dbReference>
<dbReference type="InterPro" id="IPR013096">
    <property type="entry name" value="Cupin_2"/>
</dbReference>
<dbReference type="InterPro" id="IPR051610">
    <property type="entry name" value="GPI/OXD"/>
</dbReference>
<dbReference type="HOGENOM" id="CLU_143523_0_0_5"/>
<protein>
    <submittedName>
        <fullName evidence="3">Cupin domain protein</fullName>
    </submittedName>
</protein>
<keyword evidence="1" id="KW-0479">Metal-binding</keyword>
<keyword evidence="4" id="KW-1185">Reference proteome</keyword>
<dbReference type="InterPro" id="IPR011051">
    <property type="entry name" value="RmlC_Cupin_sf"/>
</dbReference>
<feature type="domain" description="Cupin type-2" evidence="2">
    <location>
        <begin position="57"/>
        <end position="124"/>
    </location>
</feature>
<name>S9QTA2_9RHOB</name>